<organism evidence="2 3">
    <name type="scientific">Symbiodinium necroappetens</name>
    <dbReference type="NCBI Taxonomy" id="1628268"/>
    <lineage>
        <taxon>Eukaryota</taxon>
        <taxon>Sar</taxon>
        <taxon>Alveolata</taxon>
        <taxon>Dinophyceae</taxon>
        <taxon>Suessiales</taxon>
        <taxon>Symbiodiniaceae</taxon>
        <taxon>Symbiodinium</taxon>
    </lineage>
</organism>
<evidence type="ECO:0000313" key="2">
    <source>
        <dbReference type="EMBL" id="CAE7605909.1"/>
    </source>
</evidence>
<evidence type="ECO:0000256" key="1">
    <source>
        <dbReference type="SAM" id="MobiDB-lite"/>
    </source>
</evidence>
<dbReference type="Pfam" id="PF03382">
    <property type="entry name" value="DUF285"/>
    <property type="match status" value="1"/>
</dbReference>
<feature type="region of interest" description="Disordered" evidence="1">
    <location>
        <begin position="1"/>
        <end position="20"/>
    </location>
</feature>
<keyword evidence="3" id="KW-1185">Reference proteome</keyword>
<feature type="compositionally biased region" description="Low complexity" evidence="1">
    <location>
        <begin position="1"/>
        <end position="13"/>
    </location>
</feature>
<dbReference type="OrthoDB" id="420453at2759"/>
<dbReference type="EMBL" id="CAJNJA010028564">
    <property type="protein sequence ID" value="CAE7605909.1"/>
    <property type="molecule type" value="Genomic_DNA"/>
</dbReference>
<dbReference type="Proteomes" id="UP000601435">
    <property type="component" value="Unassembled WGS sequence"/>
</dbReference>
<accession>A0A812UXY1</accession>
<dbReference type="InterPro" id="IPR005046">
    <property type="entry name" value="DUF285"/>
</dbReference>
<proteinExistence type="predicted"/>
<sequence>MAAPPSAPAQSSSGQMTAPTDQVLQEPLRVAADAGATSHAFLEAKETQPFEDLLSGSRGAMPERHVQLFRNLQFKWQCYDAYCRVCLGLGLNHILQAMTYYCICHALVENQMPSLGLALVVLFQAATIFVAFLDLAGLQHREIITVQIVSIVPSIVTALEVSFSQRDKLGNLLPQQDYKLSPLSFLCHAMWLELWLRIAWPSGAEEKLAQLPRRFRQVLFLDPFGDALNWDPNQEAHGDARSWFEALNEEDVTSQAAAMHAAHEAACNATTQLTMAQCALRRWQSVPSWCSSAAQRKARSMPEVLEAARGTWSMRGLFCLVLCSCTLSGSGRRAFNNGSELRSALLEWEFQALRRSQLVAIWGPISEWDVSAVSNMSGLFRDLASFDEDIQRWNTSRAADMSHMFRNAFSFNQALEMWTPQ</sequence>
<dbReference type="AlphaFoldDB" id="A0A812UXY1"/>
<evidence type="ECO:0000313" key="3">
    <source>
        <dbReference type="Proteomes" id="UP000601435"/>
    </source>
</evidence>
<protein>
    <submittedName>
        <fullName evidence="2">GIP protein</fullName>
    </submittedName>
</protein>
<name>A0A812UXY1_9DINO</name>
<comment type="caution">
    <text evidence="2">The sequence shown here is derived from an EMBL/GenBank/DDBJ whole genome shotgun (WGS) entry which is preliminary data.</text>
</comment>
<gene>
    <name evidence="2" type="primary">GIP</name>
    <name evidence="2" type="ORF">SNEC2469_LOCUS17305</name>
</gene>
<reference evidence="2" key="1">
    <citation type="submission" date="2021-02" db="EMBL/GenBank/DDBJ databases">
        <authorList>
            <person name="Dougan E. K."/>
            <person name="Rhodes N."/>
            <person name="Thang M."/>
            <person name="Chan C."/>
        </authorList>
    </citation>
    <scope>NUCLEOTIDE SEQUENCE</scope>
</reference>